<dbReference type="AlphaFoldDB" id="A0A412WPF8"/>
<dbReference type="Proteomes" id="UP000283426">
    <property type="component" value="Unassembled WGS sequence"/>
</dbReference>
<evidence type="ECO:0000313" key="2">
    <source>
        <dbReference type="EMBL" id="MDB9223086.1"/>
    </source>
</evidence>
<gene>
    <name evidence="3" type="ORF">DWW24_04335</name>
    <name evidence="2" type="ORF">PN645_08720</name>
</gene>
<reference evidence="2" key="2">
    <citation type="submission" date="2023-01" db="EMBL/GenBank/DDBJ databases">
        <title>Human gut microbiome strain richness.</title>
        <authorList>
            <person name="Chen-Liaw A."/>
        </authorList>
    </citation>
    <scope>NUCLEOTIDE SEQUENCE</scope>
    <source>
        <strain evidence="2">RTP21484st1_B7_RTP21484_190118</strain>
    </source>
</reference>
<dbReference type="RefSeq" id="WP_147348205.1">
    <property type="nucleotide sequence ID" value="NZ_CABJFF010000010.1"/>
</dbReference>
<evidence type="ECO:0000313" key="3">
    <source>
        <dbReference type="EMBL" id="RGV29091.1"/>
    </source>
</evidence>
<reference evidence="3 4" key="1">
    <citation type="submission" date="2018-08" db="EMBL/GenBank/DDBJ databases">
        <title>A genome reference for cultivated species of the human gut microbiota.</title>
        <authorList>
            <person name="Zou Y."/>
            <person name="Xue W."/>
            <person name="Luo G."/>
        </authorList>
    </citation>
    <scope>NUCLEOTIDE SEQUENCE [LARGE SCALE GENOMIC DNA]</scope>
    <source>
        <strain evidence="3 4">AF14-6AC</strain>
    </source>
</reference>
<evidence type="ECO:0000256" key="1">
    <source>
        <dbReference type="SAM" id="Phobius"/>
    </source>
</evidence>
<feature type="transmembrane region" description="Helical" evidence="1">
    <location>
        <begin position="46"/>
        <end position="62"/>
    </location>
</feature>
<keyword evidence="1" id="KW-0812">Transmembrane</keyword>
<dbReference type="Proteomes" id="UP001212263">
    <property type="component" value="Unassembled WGS sequence"/>
</dbReference>
<keyword evidence="1" id="KW-0472">Membrane</keyword>
<comment type="caution">
    <text evidence="3">The sequence shown here is derived from an EMBL/GenBank/DDBJ whole genome shotgun (WGS) entry which is preliminary data.</text>
</comment>
<sequence length="128" mass="14053">MKGIFSILTTLAMLLTSSVCVAQRYQRSFEVFGFPDGEQMGDSLKIAIPLLLIGLFFVFVIAKGNKGSKTKDTLGCIGWIILLIGVFFLFPLLIWVEGIVASIWNILLVIGIVIVIIGVIKGKQKHDI</sequence>
<accession>A0A412WPF8</accession>
<dbReference type="EMBL" id="JAQMRD010000009">
    <property type="protein sequence ID" value="MDB9223086.1"/>
    <property type="molecule type" value="Genomic_DNA"/>
</dbReference>
<feature type="transmembrane region" description="Helical" evidence="1">
    <location>
        <begin position="102"/>
        <end position="120"/>
    </location>
</feature>
<protein>
    <submittedName>
        <fullName evidence="3">Uncharacterized protein</fullName>
    </submittedName>
</protein>
<evidence type="ECO:0000313" key="4">
    <source>
        <dbReference type="Proteomes" id="UP000283426"/>
    </source>
</evidence>
<name>A0A412WPF8_9BACT</name>
<proteinExistence type="predicted"/>
<organism evidence="3 4">
    <name type="scientific">Odoribacter splanchnicus</name>
    <dbReference type="NCBI Taxonomy" id="28118"/>
    <lineage>
        <taxon>Bacteria</taxon>
        <taxon>Pseudomonadati</taxon>
        <taxon>Bacteroidota</taxon>
        <taxon>Bacteroidia</taxon>
        <taxon>Bacteroidales</taxon>
        <taxon>Odoribacteraceae</taxon>
        <taxon>Odoribacter</taxon>
    </lineage>
</organism>
<keyword evidence="1" id="KW-1133">Transmembrane helix</keyword>
<dbReference type="EMBL" id="QRYW01000007">
    <property type="protein sequence ID" value="RGV29091.1"/>
    <property type="molecule type" value="Genomic_DNA"/>
</dbReference>
<feature type="transmembrane region" description="Helical" evidence="1">
    <location>
        <begin position="74"/>
        <end position="96"/>
    </location>
</feature>